<dbReference type="RefSeq" id="WP_312882363.1">
    <property type="nucleotide sequence ID" value="NZ_JACHJW010000001.1"/>
</dbReference>
<dbReference type="SUPFAM" id="SSF54427">
    <property type="entry name" value="NTF2-like"/>
    <property type="match status" value="1"/>
</dbReference>
<dbReference type="InterPro" id="IPR032710">
    <property type="entry name" value="NTF2-like_dom_sf"/>
</dbReference>
<dbReference type="Proteomes" id="UP000578819">
    <property type="component" value="Unassembled WGS sequence"/>
</dbReference>
<dbReference type="InterPro" id="IPR048469">
    <property type="entry name" value="YchJ-like_M"/>
</dbReference>
<dbReference type="Gene3D" id="3.10.450.50">
    <property type="match status" value="1"/>
</dbReference>
<comment type="caution">
    <text evidence="2">The sequence shown here is derived from an EMBL/GenBank/DDBJ whole genome shotgun (WGS) entry which is preliminary data.</text>
</comment>
<keyword evidence="3" id="KW-1185">Reference proteome</keyword>
<gene>
    <name evidence="2" type="ORF">FHR38_004724</name>
</gene>
<evidence type="ECO:0000313" key="2">
    <source>
        <dbReference type="EMBL" id="MBB4960991.1"/>
    </source>
</evidence>
<evidence type="ECO:0000313" key="3">
    <source>
        <dbReference type="Proteomes" id="UP000578819"/>
    </source>
</evidence>
<dbReference type="Pfam" id="PF17775">
    <property type="entry name" value="YchJ_M-like"/>
    <property type="match status" value="1"/>
</dbReference>
<dbReference type="AlphaFoldDB" id="A0A7W7WR55"/>
<reference evidence="2 3" key="1">
    <citation type="submission" date="2020-08" db="EMBL/GenBank/DDBJ databases">
        <title>Sequencing the genomes of 1000 actinobacteria strains.</title>
        <authorList>
            <person name="Klenk H.-P."/>
        </authorList>
    </citation>
    <scope>NUCLEOTIDE SEQUENCE [LARGE SCALE GENOMIC DNA]</scope>
    <source>
        <strain evidence="2 3">DSM 45886</strain>
    </source>
</reference>
<dbReference type="EMBL" id="JACHJW010000001">
    <property type="protein sequence ID" value="MBB4960991.1"/>
    <property type="molecule type" value="Genomic_DNA"/>
</dbReference>
<feature type="domain" description="YchJ-like middle NTF2-like" evidence="1">
    <location>
        <begin position="24"/>
        <end position="79"/>
    </location>
</feature>
<sequence length="85" mass="9860">MLPEWGWPNPWHPSTRPARLILDPQQRWTRLEILATDRGSLFDATGSVELRAHYRESGQADSMYEHSSFVRENGEWVYLGESAES</sequence>
<accession>A0A7W7WR55</accession>
<proteinExistence type="predicted"/>
<name>A0A7W7WR55_9ACTN</name>
<protein>
    <submittedName>
        <fullName evidence="2">Uncharacterized protein YchJ</fullName>
    </submittedName>
</protein>
<evidence type="ECO:0000259" key="1">
    <source>
        <dbReference type="Pfam" id="PF17775"/>
    </source>
</evidence>
<organism evidence="2 3">
    <name type="scientific">Micromonospora polyrhachis</name>
    <dbReference type="NCBI Taxonomy" id="1282883"/>
    <lineage>
        <taxon>Bacteria</taxon>
        <taxon>Bacillati</taxon>
        <taxon>Actinomycetota</taxon>
        <taxon>Actinomycetes</taxon>
        <taxon>Micromonosporales</taxon>
        <taxon>Micromonosporaceae</taxon>
        <taxon>Micromonospora</taxon>
    </lineage>
</organism>